<dbReference type="AlphaFoldDB" id="A0ABD3XIE0"/>
<feature type="non-terminal residue" evidence="2">
    <location>
        <position position="1"/>
    </location>
</feature>
<dbReference type="EMBL" id="JBJQND010000002">
    <property type="protein sequence ID" value="KAL3884782.1"/>
    <property type="molecule type" value="Genomic_DNA"/>
</dbReference>
<keyword evidence="3" id="KW-1185">Reference proteome</keyword>
<evidence type="ECO:0000313" key="2">
    <source>
        <dbReference type="EMBL" id="KAL3884782.1"/>
    </source>
</evidence>
<organism evidence="2 3">
    <name type="scientific">Sinanodonta woodiana</name>
    <name type="common">Chinese pond mussel</name>
    <name type="synonym">Anodonta woodiana</name>
    <dbReference type="NCBI Taxonomy" id="1069815"/>
    <lineage>
        <taxon>Eukaryota</taxon>
        <taxon>Metazoa</taxon>
        <taxon>Spiralia</taxon>
        <taxon>Lophotrochozoa</taxon>
        <taxon>Mollusca</taxon>
        <taxon>Bivalvia</taxon>
        <taxon>Autobranchia</taxon>
        <taxon>Heteroconchia</taxon>
        <taxon>Palaeoheterodonta</taxon>
        <taxon>Unionida</taxon>
        <taxon>Unionoidea</taxon>
        <taxon>Unionidae</taxon>
        <taxon>Unioninae</taxon>
        <taxon>Sinanodonta</taxon>
    </lineage>
</organism>
<proteinExistence type="predicted"/>
<feature type="region of interest" description="Disordered" evidence="1">
    <location>
        <begin position="1"/>
        <end position="23"/>
    </location>
</feature>
<feature type="non-terminal residue" evidence="2">
    <location>
        <position position="70"/>
    </location>
</feature>
<gene>
    <name evidence="2" type="ORF">ACJMK2_024883</name>
</gene>
<sequence>SDPDQMMFQASNTVPLRDDDDERKYEEQRINDMELTAYMEPNLQPVKVYERLHPYENQGNNIYRSLRPEN</sequence>
<name>A0ABD3XIE0_SINWO</name>
<accession>A0ABD3XIE0</accession>
<evidence type="ECO:0000256" key="1">
    <source>
        <dbReference type="SAM" id="MobiDB-lite"/>
    </source>
</evidence>
<comment type="caution">
    <text evidence="2">The sequence shown here is derived from an EMBL/GenBank/DDBJ whole genome shotgun (WGS) entry which is preliminary data.</text>
</comment>
<evidence type="ECO:0000313" key="3">
    <source>
        <dbReference type="Proteomes" id="UP001634394"/>
    </source>
</evidence>
<reference evidence="2 3" key="1">
    <citation type="submission" date="2024-11" db="EMBL/GenBank/DDBJ databases">
        <title>Chromosome-level genome assembly of the freshwater bivalve Anodonta woodiana.</title>
        <authorList>
            <person name="Chen X."/>
        </authorList>
    </citation>
    <scope>NUCLEOTIDE SEQUENCE [LARGE SCALE GENOMIC DNA]</scope>
    <source>
        <strain evidence="2">MN2024</strain>
        <tissue evidence="2">Gills</tissue>
    </source>
</reference>
<dbReference type="Proteomes" id="UP001634394">
    <property type="component" value="Unassembled WGS sequence"/>
</dbReference>
<protein>
    <submittedName>
        <fullName evidence="2">Uncharacterized protein</fullName>
    </submittedName>
</protein>